<feature type="compositionally biased region" description="Basic and acidic residues" evidence="1">
    <location>
        <begin position="913"/>
        <end position="924"/>
    </location>
</feature>
<name>A0A5N6K7R1_MONLA</name>
<keyword evidence="3" id="KW-1185">Reference proteome</keyword>
<feature type="compositionally biased region" description="Polar residues" evidence="1">
    <location>
        <begin position="73"/>
        <end position="88"/>
    </location>
</feature>
<feature type="compositionally biased region" description="Polar residues" evidence="1">
    <location>
        <begin position="862"/>
        <end position="883"/>
    </location>
</feature>
<feature type="compositionally biased region" description="Polar residues" evidence="1">
    <location>
        <begin position="101"/>
        <end position="123"/>
    </location>
</feature>
<feature type="region of interest" description="Disordered" evidence="1">
    <location>
        <begin position="1018"/>
        <end position="1071"/>
    </location>
</feature>
<gene>
    <name evidence="2" type="ORF">EYC80_000955</name>
</gene>
<feature type="region of interest" description="Disordered" evidence="1">
    <location>
        <begin position="25"/>
        <end position="123"/>
    </location>
</feature>
<feature type="compositionally biased region" description="Low complexity" evidence="1">
    <location>
        <begin position="230"/>
        <end position="240"/>
    </location>
</feature>
<evidence type="ECO:0000256" key="1">
    <source>
        <dbReference type="SAM" id="MobiDB-lite"/>
    </source>
</evidence>
<feature type="compositionally biased region" description="Polar residues" evidence="1">
    <location>
        <begin position="785"/>
        <end position="810"/>
    </location>
</feature>
<protein>
    <submittedName>
        <fullName evidence="2">Uncharacterized protein</fullName>
    </submittedName>
</protein>
<feature type="region of interest" description="Disordered" evidence="1">
    <location>
        <begin position="182"/>
        <end position="264"/>
    </location>
</feature>
<accession>A0A5N6K7R1</accession>
<feature type="compositionally biased region" description="Low complexity" evidence="1">
    <location>
        <begin position="208"/>
        <end position="217"/>
    </location>
</feature>
<organism evidence="2 3">
    <name type="scientific">Monilinia laxa</name>
    <name type="common">Brown rot fungus</name>
    <name type="synonym">Sclerotinia laxa</name>
    <dbReference type="NCBI Taxonomy" id="61186"/>
    <lineage>
        <taxon>Eukaryota</taxon>
        <taxon>Fungi</taxon>
        <taxon>Dikarya</taxon>
        <taxon>Ascomycota</taxon>
        <taxon>Pezizomycotina</taxon>
        <taxon>Leotiomycetes</taxon>
        <taxon>Helotiales</taxon>
        <taxon>Sclerotiniaceae</taxon>
        <taxon>Monilinia</taxon>
    </lineage>
</organism>
<dbReference type="AlphaFoldDB" id="A0A5N6K7R1"/>
<comment type="caution">
    <text evidence="2">The sequence shown here is derived from an EMBL/GenBank/DDBJ whole genome shotgun (WGS) entry which is preliminary data.</text>
</comment>
<evidence type="ECO:0000313" key="3">
    <source>
        <dbReference type="Proteomes" id="UP000326757"/>
    </source>
</evidence>
<feature type="compositionally biased region" description="Basic and acidic residues" evidence="1">
    <location>
        <begin position="90"/>
        <end position="100"/>
    </location>
</feature>
<dbReference type="EMBL" id="VIGI01000006">
    <property type="protein sequence ID" value="KAB8298780.1"/>
    <property type="molecule type" value="Genomic_DNA"/>
</dbReference>
<proteinExistence type="predicted"/>
<dbReference type="Proteomes" id="UP000326757">
    <property type="component" value="Unassembled WGS sequence"/>
</dbReference>
<feature type="region of interest" description="Disordered" evidence="1">
    <location>
        <begin position="971"/>
        <end position="1000"/>
    </location>
</feature>
<reference evidence="2 3" key="1">
    <citation type="submission" date="2019-06" db="EMBL/GenBank/DDBJ databases">
        <title>Genome Sequence of the Brown Rot Fungal Pathogen Monilinia laxa.</title>
        <authorList>
            <person name="De Miccolis Angelini R.M."/>
            <person name="Landi L."/>
            <person name="Abate D."/>
            <person name="Pollastro S."/>
            <person name="Romanazzi G."/>
            <person name="Faretra F."/>
        </authorList>
    </citation>
    <scope>NUCLEOTIDE SEQUENCE [LARGE SCALE GENOMIC DNA]</scope>
    <source>
        <strain evidence="2 3">Mlax316</strain>
    </source>
</reference>
<evidence type="ECO:0000313" key="2">
    <source>
        <dbReference type="EMBL" id="KAB8298780.1"/>
    </source>
</evidence>
<feature type="compositionally biased region" description="Polar residues" evidence="1">
    <location>
        <begin position="32"/>
        <end position="55"/>
    </location>
</feature>
<dbReference type="OrthoDB" id="4776573at2759"/>
<feature type="region of interest" description="Disordered" evidence="1">
    <location>
        <begin position="676"/>
        <end position="696"/>
    </location>
</feature>
<sequence length="1088" mass="121403">MDSLDNIGSGNKRLSLRRSIVGSIKRSFSPCPKNSDSPTTSQTSSGSVESAQDNLPLQKDRFASTPVPLPSSEFKNSNSLSPTSNFVTKSVEDKPLRKDQFSSSDVSLGNTKHLKSSSGSLKNRVSVQSLHDISLTKKTLPTRAASTARKLRKSLSTSFSTDDTHSIQALKDTPIQESRELLPAQTASSASTHLPRKPHSGSITPNNRSSIQSIRELSSSEKDVSLPAQSSSTYGGYSTGVRVPSKINKTTPKSEQSTPPTKRSSIVSFQIPEGVQVNSPQSDVSFTIQAPSNASKLNRSSWFSVSRTSSTKSRKESQFASLQRLGLGSGRETLINQRQHEPNAAKETTLPWDPLFNRDWDLVACDGIRSDPNKVFEDCVPPQLKKRTSPFFKLPTKIRRKIYFYCLPNKQDTTVSLSPHFATKNCYYSYHFTSPWDILQPVAGGLQSFSLMRNDLMTYFWTEYDFHVTLTPFCNSVFTPLSSVWLPNFLDRIQHLTIEIDLTRFGGNALKVARQFGYNMEKMESLFSAVVDGLVERRGKMAELVLLCRRFDGSRRFDENDSTWEIDDSFEYFPKESMEFCHAIINLRGTVKSVRIAGFPKDYTKIWLNCIFSDGEESCLCTTPIICAWPPLPPLYSGIRQAPDLYTTSVAPMTPAFPNNRESPNSQWQYEASVYSVERPEDNDEIPVRPDTSLSVTTVGDPVKLYQDLSPATTSSDTFHDSAEPLPDSTKTPDRNVLTYQAMAAEDRNNSKQHTKKLNPRNSRDFSPGQFYQPTDELEPEFVSQEGQISDPETMNSTCQEPKNSWNGQKPNRAKAHSSGIISYRTTSSEKEKALPKTPNPLSKRKSQFSERQMPDIPESPLNPNRFSLNTQAPSIRSGTLKATSDVHLRRIRSHISKSESPEEYILLPTSSETRKRETSESPNDKTLVCTPPKNSRSEVFISFNDDSSPTRPSQQAANNDIQQLVDESSIDRSLLRTPSPNAKPKGVLATSPNTLNKINEQDPKFLKSIRGLQSASASTETISRAPAPIYRPSSLASPVLNSDARPSAHQRSATSEMPKRSETDQSDDSIEFNLKRSRFIAWLRRSS</sequence>
<feature type="region of interest" description="Disordered" evidence="1">
    <location>
        <begin position="708"/>
        <end position="959"/>
    </location>
</feature>
<feature type="compositionally biased region" description="Polar residues" evidence="1">
    <location>
        <begin position="945"/>
        <end position="959"/>
    </location>
</feature>
<feature type="compositionally biased region" description="Polar residues" evidence="1">
    <location>
        <begin position="247"/>
        <end position="264"/>
    </location>
</feature>